<keyword evidence="2" id="KW-1133">Transmembrane helix</keyword>
<organism evidence="3 4">
    <name type="scientific">Candidatus Dojkabacteria bacterium</name>
    <dbReference type="NCBI Taxonomy" id="2099670"/>
    <lineage>
        <taxon>Bacteria</taxon>
        <taxon>Candidatus Dojkabacteria</taxon>
    </lineage>
</organism>
<sequence length="451" mass="50072">ETTQVSEDQSVMESGDSFTSVEPNNDENTLVHIIKNLVSKLTSLIQSLLVKIKRLFSKNNSRLKIKGTKGKFNYKLIIVGVVIVGGLIFIGSRSLKKGSEQRKTNDELASYYSQSDEAVANANEVKDLNKTRAKSYIEEALALLDKAGSLEEDQSSIESKKSEVLGILDEINGVTTISDYDILFDSITSYESDGLVDFAMQGSDFYVLDSKKGALYKVTSNKSEEQILADGTFSKPYRIESLSDNKLVVYDQEEGLIEVDPVKKEARKLAGMSTTTVGNIDELELYKLDTQDLLYSLRTDASRVDKIQKISGGFATPQLRLEDPSLANAVDMSIDGNIYILLNTAPGIIRYLGNNREDINIVGDDLNYNGFTSFDASVYLSKFYILDKVGNKIIVVSKPDDTNTNNLPILNQYVYRGDKSLLTDMKEIHVSQDEANIYVLDGSRILRIGNK</sequence>
<keyword evidence="2" id="KW-0812">Transmembrane</keyword>
<proteinExistence type="predicted"/>
<reference evidence="3" key="1">
    <citation type="submission" date="2020-04" db="EMBL/GenBank/DDBJ databases">
        <authorList>
            <person name="Zhang T."/>
        </authorList>
    </citation>
    <scope>NUCLEOTIDE SEQUENCE</scope>
    <source>
        <strain evidence="3">HKST-UBA10</strain>
    </source>
</reference>
<dbReference type="Gene3D" id="2.120.10.30">
    <property type="entry name" value="TolB, C-terminal domain"/>
    <property type="match status" value="1"/>
</dbReference>
<dbReference type="AlphaFoldDB" id="A0A955L4F4"/>
<evidence type="ECO:0000256" key="1">
    <source>
        <dbReference type="SAM" id="MobiDB-lite"/>
    </source>
</evidence>
<name>A0A955L4F4_9BACT</name>
<comment type="caution">
    <text evidence="3">The sequence shown here is derived from an EMBL/GenBank/DDBJ whole genome shotgun (WGS) entry which is preliminary data.</text>
</comment>
<keyword evidence="2" id="KW-0472">Membrane</keyword>
<evidence type="ECO:0000313" key="4">
    <source>
        <dbReference type="Proteomes" id="UP000782843"/>
    </source>
</evidence>
<accession>A0A955L4F4</accession>
<dbReference type="InterPro" id="IPR011042">
    <property type="entry name" value="6-blade_b-propeller_TolB-like"/>
</dbReference>
<feature type="non-terminal residue" evidence="3">
    <location>
        <position position="1"/>
    </location>
</feature>
<dbReference type="EMBL" id="JAGQLG010000195">
    <property type="protein sequence ID" value="MCA9382652.1"/>
    <property type="molecule type" value="Genomic_DNA"/>
</dbReference>
<evidence type="ECO:0000256" key="2">
    <source>
        <dbReference type="SAM" id="Phobius"/>
    </source>
</evidence>
<gene>
    <name evidence="3" type="ORF">KC660_04585</name>
</gene>
<feature type="transmembrane region" description="Helical" evidence="2">
    <location>
        <begin position="72"/>
        <end position="92"/>
    </location>
</feature>
<evidence type="ECO:0000313" key="3">
    <source>
        <dbReference type="EMBL" id="MCA9382652.1"/>
    </source>
</evidence>
<dbReference type="SUPFAM" id="SSF101898">
    <property type="entry name" value="NHL repeat"/>
    <property type="match status" value="1"/>
</dbReference>
<feature type="region of interest" description="Disordered" evidence="1">
    <location>
        <begin position="1"/>
        <end position="23"/>
    </location>
</feature>
<protein>
    <submittedName>
        <fullName evidence="3">Uncharacterized protein</fullName>
    </submittedName>
</protein>
<reference evidence="3" key="2">
    <citation type="journal article" date="2021" name="Microbiome">
        <title>Successional dynamics and alternative stable states in a saline activated sludge microbial community over 9 years.</title>
        <authorList>
            <person name="Wang Y."/>
            <person name="Ye J."/>
            <person name="Ju F."/>
            <person name="Liu L."/>
            <person name="Boyd J.A."/>
            <person name="Deng Y."/>
            <person name="Parks D.H."/>
            <person name="Jiang X."/>
            <person name="Yin X."/>
            <person name="Woodcroft B.J."/>
            <person name="Tyson G.W."/>
            <person name="Hugenholtz P."/>
            <person name="Polz M.F."/>
            <person name="Zhang T."/>
        </authorList>
    </citation>
    <scope>NUCLEOTIDE SEQUENCE</scope>
    <source>
        <strain evidence="3">HKST-UBA10</strain>
    </source>
</reference>
<dbReference type="Proteomes" id="UP000782843">
    <property type="component" value="Unassembled WGS sequence"/>
</dbReference>